<dbReference type="Proteomes" id="UP001591681">
    <property type="component" value="Unassembled WGS sequence"/>
</dbReference>
<reference evidence="1 2" key="1">
    <citation type="submission" date="2024-09" db="EMBL/GenBank/DDBJ databases">
        <title>A chromosome-level genome assembly of Gray's grenadier anchovy, Coilia grayii.</title>
        <authorList>
            <person name="Fu Z."/>
        </authorList>
    </citation>
    <scope>NUCLEOTIDE SEQUENCE [LARGE SCALE GENOMIC DNA]</scope>
    <source>
        <strain evidence="1">G4</strain>
        <tissue evidence="1">Muscle</tissue>
    </source>
</reference>
<dbReference type="InterPro" id="IPR027417">
    <property type="entry name" value="P-loop_NTPase"/>
</dbReference>
<evidence type="ECO:0000313" key="2">
    <source>
        <dbReference type="Proteomes" id="UP001591681"/>
    </source>
</evidence>
<dbReference type="AlphaFoldDB" id="A0ABD1JG06"/>
<name>A0ABD1JG06_9TELE</name>
<sequence>MEEDEGEYTLEVSNSKGTVSGSAKVKTLEYDRDWRTAQWGANNLIKQLLGNYTLSNPNVRHLRFLLHGPVGVGKSSTINTINSTFQGHVNVKALAAAEEGKSFTKCYETYRIMGKGGEQLPFVFNDIMGLENEEKSGVLIDDITSALKGHVKEKYKFNPLTPLCEGDARYNSRPTLDDKVHCLVSVIRADKIGLLSARDVVIEKMRKVREAASHLDIPQVVFMTHVDECCPLVQKDLSHIYSSKKIKQAVQDCSNKLGLPMNCIYPVKNYSEENEVNDEVDCLMLDAIVSAVNFANDFVRDK</sequence>
<organism evidence="1 2">
    <name type="scientific">Coilia grayii</name>
    <name type="common">Gray's grenadier anchovy</name>
    <dbReference type="NCBI Taxonomy" id="363190"/>
    <lineage>
        <taxon>Eukaryota</taxon>
        <taxon>Metazoa</taxon>
        <taxon>Chordata</taxon>
        <taxon>Craniata</taxon>
        <taxon>Vertebrata</taxon>
        <taxon>Euteleostomi</taxon>
        <taxon>Actinopterygii</taxon>
        <taxon>Neopterygii</taxon>
        <taxon>Teleostei</taxon>
        <taxon>Clupei</taxon>
        <taxon>Clupeiformes</taxon>
        <taxon>Clupeoidei</taxon>
        <taxon>Engraulidae</taxon>
        <taxon>Coilinae</taxon>
        <taxon>Coilia</taxon>
    </lineage>
</organism>
<accession>A0ABD1JG06</accession>
<evidence type="ECO:0000313" key="1">
    <source>
        <dbReference type="EMBL" id="KAL2086090.1"/>
    </source>
</evidence>
<gene>
    <name evidence="1" type="ORF">ACEWY4_017149</name>
</gene>
<dbReference type="EMBL" id="JBHFQA010000015">
    <property type="protein sequence ID" value="KAL2086090.1"/>
    <property type="molecule type" value="Genomic_DNA"/>
</dbReference>
<proteinExistence type="predicted"/>
<dbReference type="Gene3D" id="3.40.50.300">
    <property type="entry name" value="P-loop containing nucleotide triphosphate hydrolases"/>
    <property type="match status" value="1"/>
</dbReference>
<evidence type="ECO:0008006" key="3">
    <source>
        <dbReference type="Google" id="ProtNLM"/>
    </source>
</evidence>
<comment type="caution">
    <text evidence="1">The sequence shown here is derived from an EMBL/GenBank/DDBJ whole genome shotgun (WGS) entry which is preliminary data.</text>
</comment>
<dbReference type="SUPFAM" id="SSF52540">
    <property type="entry name" value="P-loop containing nucleoside triphosphate hydrolases"/>
    <property type="match status" value="2"/>
</dbReference>
<protein>
    <recommendedName>
        <fullName evidence="3">G domain-containing protein</fullName>
    </recommendedName>
</protein>
<dbReference type="PANTHER" id="PTHR14241">
    <property type="entry name" value="INTERFERON-INDUCED PROTEIN 44"/>
    <property type="match status" value="1"/>
</dbReference>
<keyword evidence="2" id="KW-1185">Reference proteome</keyword>
<dbReference type="PANTHER" id="PTHR14241:SF1">
    <property type="entry name" value="INTERFERON-INDUCED PROTEIN 44-RELATED"/>
    <property type="match status" value="1"/>
</dbReference>